<dbReference type="Pfam" id="PF18398">
    <property type="entry name" value="CLIP_SPH_mas"/>
    <property type="match status" value="5"/>
</dbReference>
<dbReference type="InterPro" id="IPR001314">
    <property type="entry name" value="Peptidase_S1A"/>
</dbReference>
<proteinExistence type="inferred from homology"/>
<dbReference type="InterPro" id="IPR001254">
    <property type="entry name" value="Trypsin_dom"/>
</dbReference>
<dbReference type="FunFam" id="2.40.10.10:FF:000002">
    <property type="entry name" value="Transmembrane protease serine"/>
    <property type="match status" value="1"/>
</dbReference>
<dbReference type="GO" id="GO:0006508">
    <property type="term" value="P:proteolysis"/>
    <property type="evidence" value="ECO:0007669"/>
    <property type="project" value="InterPro"/>
</dbReference>
<dbReference type="InterPro" id="IPR040479">
    <property type="entry name" value="CLIP_SPH_mas"/>
</dbReference>
<sequence length="727" mass="78408">IWGTLTHSEKISTCPGECIHAITSIFCDHVLEEITCGPTYLRCCVPSDFSYGTPVETSPPISEDNELNNNTFHNSSTFTPTEVSASTFSRPHVSSTTAFVTQSSLLPESTAPLSISSQHSAMVIECPGVCVKLQFARYCGNVMSNARCNEQTEACCLQSEKDSTNNTKTVFAANEAHTESIETAESVENTNKRFTKTDLNTESSVNVVEVSSASSKPACEGTCVTSLFSLLCDKVDDSKYCANEGICCIYKEDETTTTAAPVTPTCAGRCIPIILSGVCVRPAELIFKTSTCMSGSVCCQTPALLQTEKPEVTESPFPQKLATPSFIIPNPPPHYGVKKPHFPQNVPPFPRPNRPMIIPPPPLIPNANPESQEVIDKILISQGGIPNENHGIENKPGIQMQGGPPFCPGPCISPLLRFTCFGGNAIYPRFQCTKHGQVCCASAADIQMFESNLLTNTGESWNSHPFVANSTSAPDLLNSTPIKSKFSTEKINEELIIKYNTGVVTQSNPFVCGVKGTHRRQSPRVVGGMDALPGDLVRNSEPVYIRVGDYDLTAKYVSESAQTIKVSTTYIHHNHNTQTLDNDIALLKMDSPVQLSESICLVCLPARGTNKKPGKKCTVTAGPIALKIREAEVPVVDDQECTVKINAVTEKLFILPTSSFCAGGEEGNDACQGDGGGPLVCEVDGYYELTGLVSWGFGCGRQNVPGVYVKVSNFIGWINQIISVNNQ</sequence>
<dbReference type="InterPro" id="IPR009003">
    <property type="entry name" value="Peptidase_S1_PA"/>
</dbReference>
<dbReference type="Gene3D" id="2.40.10.10">
    <property type="entry name" value="Trypsin-like serine proteases"/>
    <property type="match status" value="1"/>
</dbReference>
<evidence type="ECO:0000313" key="4">
    <source>
        <dbReference type="EMBL" id="RWS26200.1"/>
    </source>
</evidence>
<dbReference type="Proteomes" id="UP000288716">
    <property type="component" value="Unassembled WGS sequence"/>
</dbReference>
<name>A0A443SFA7_9ACAR</name>
<dbReference type="STRING" id="299467.A0A443SFA7"/>
<comment type="similarity">
    <text evidence="2">Belongs to the peptidase S1 family. CLIP subfamily.</text>
</comment>
<evidence type="ECO:0000313" key="5">
    <source>
        <dbReference type="Proteomes" id="UP000288716"/>
    </source>
</evidence>
<evidence type="ECO:0000256" key="1">
    <source>
        <dbReference type="ARBA" id="ARBA00023157"/>
    </source>
</evidence>
<dbReference type="SMART" id="SM00020">
    <property type="entry name" value="Tryp_SPc"/>
    <property type="match status" value="1"/>
</dbReference>
<dbReference type="PANTHER" id="PTHR24258:SF140">
    <property type="entry name" value="BCDNA.GH08420-RELATED"/>
    <property type="match status" value="1"/>
</dbReference>
<protein>
    <recommendedName>
        <fullName evidence="3">Peptidase S1 domain-containing protein</fullName>
    </recommendedName>
</protein>
<dbReference type="GO" id="GO:0004252">
    <property type="term" value="F:serine-type endopeptidase activity"/>
    <property type="evidence" value="ECO:0007669"/>
    <property type="project" value="InterPro"/>
</dbReference>
<feature type="non-terminal residue" evidence="4">
    <location>
        <position position="1"/>
    </location>
</feature>
<dbReference type="CDD" id="cd00190">
    <property type="entry name" value="Tryp_SPc"/>
    <property type="match status" value="1"/>
</dbReference>
<dbReference type="PROSITE" id="PS50240">
    <property type="entry name" value="TRYPSIN_DOM"/>
    <property type="match status" value="1"/>
</dbReference>
<dbReference type="InterPro" id="IPR043504">
    <property type="entry name" value="Peptidase_S1_PA_chymotrypsin"/>
</dbReference>
<evidence type="ECO:0000259" key="3">
    <source>
        <dbReference type="PROSITE" id="PS50240"/>
    </source>
</evidence>
<evidence type="ECO:0000256" key="2">
    <source>
        <dbReference type="ARBA" id="ARBA00024195"/>
    </source>
</evidence>
<feature type="domain" description="Peptidase S1" evidence="3">
    <location>
        <begin position="467"/>
        <end position="723"/>
    </location>
</feature>
<feature type="non-terminal residue" evidence="4">
    <location>
        <position position="727"/>
    </location>
</feature>
<accession>A0A443SFA7</accession>
<dbReference type="VEuPathDB" id="VectorBase:LDEU005840"/>
<dbReference type="Pfam" id="PF00089">
    <property type="entry name" value="Trypsin"/>
    <property type="match status" value="1"/>
</dbReference>
<dbReference type="EMBL" id="NCKV01002966">
    <property type="protein sequence ID" value="RWS26200.1"/>
    <property type="molecule type" value="Genomic_DNA"/>
</dbReference>
<gene>
    <name evidence="4" type="ORF">B4U80_09788</name>
</gene>
<dbReference type="SUPFAM" id="SSF50494">
    <property type="entry name" value="Trypsin-like serine proteases"/>
    <property type="match status" value="1"/>
</dbReference>
<dbReference type="PANTHER" id="PTHR24258">
    <property type="entry name" value="SERINE PROTEASE-RELATED"/>
    <property type="match status" value="1"/>
</dbReference>
<dbReference type="PRINTS" id="PR00722">
    <property type="entry name" value="CHYMOTRYPSIN"/>
</dbReference>
<dbReference type="OrthoDB" id="6437225at2759"/>
<keyword evidence="1" id="KW-1015">Disulfide bond</keyword>
<comment type="caution">
    <text evidence="4">The sequence shown here is derived from an EMBL/GenBank/DDBJ whole genome shotgun (WGS) entry which is preliminary data.</text>
</comment>
<dbReference type="AlphaFoldDB" id="A0A443SFA7"/>
<keyword evidence="5" id="KW-1185">Reference proteome</keyword>
<reference evidence="4 5" key="1">
    <citation type="journal article" date="2018" name="Gigascience">
        <title>Genomes of trombidid mites reveal novel predicted allergens and laterally-transferred genes associated with secondary metabolism.</title>
        <authorList>
            <person name="Dong X."/>
            <person name="Chaisiri K."/>
            <person name="Xia D."/>
            <person name="Armstrong S.D."/>
            <person name="Fang Y."/>
            <person name="Donnelly M.J."/>
            <person name="Kadowaki T."/>
            <person name="McGarry J.W."/>
            <person name="Darby A.C."/>
            <person name="Makepeace B.L."/>
        </authorList>
    </citation>
    <scope>NUCLEOTIDE SEQUENCE [LARGE SCALE GENOMIC DNA]</scope>
    <source>
        <strain evidence="4">UoL-UT</strain>
    </source>
</reference>
<organism evidence="4 5">
    <name type="scientific">Leptotrombidium deliense</name>
    <dbReference type="NCBI Taxonomy" id="299467"/>
    <lineage>
        <taxon>Eukaryota</taxon>
        <taxon>Metazoa</taxon>
        <taxon>Ecdysozoa</taxon>
        <taxon>Arthropoda</taxon>
        <taxon>Chelicerata</taxon>
        <taxon>Arachnida</taxon>
        <taxon>Acari</taxon>
        <taxon>Acariformes</taxon>
        <taxon>Trombidiformes</taxon>
        <taxon>Prostigmata</taxon>
        <taxon>Anystina</taxon>
        <taxon>Parasitengona</taxon>
        <taxon>Trombiculoidea</taxon>
        <taxon>Trombiculidae</taxon>
        <taxon>Leptotrombidium</taxon>
    </lineage>
</organism>